<dbReference type="AlphaFoldDB" id="I0V5S8"/>
<feature type="transmembrane region" description="Helical" evidence="2">
    <location>
        <begin position="457"/>
        <end position="477"/>
    </location>
</feature>
<evidence type="ECO:0000313" key="3">
    <source>
        <dbReference type="EMBL" id="EID55481.1"/>
    </source>
</evidence>
<evidence type="ECO:0000256" key="1">
    <source>
        <dbReference type="SAM" id="MobiDB-lite"/>
    </source>
</evidence>
<dbReference type="Proteomes" id="UP000004691">
    <property type="component" value="Unassembled WGS sequence"/>
</dbReference>
<keyword evidence="2" id="KW-0472">Membrane</keyword>
<dbReference type="EMBL" id="JH636049">
    <property type="protein sequence ID" value="EID55481.1"/>
    <property type="molecule type" value="Genomic_DNA"/>
</dbReference>
<feature type="transmembrane region" description="Helical" evidence="2">
    <location>
        <begin position="376"/>
        <end position="396"/>
    </location>
</feature>
<name>I0V5S8_9PSEU</name>
<feature type="transmembrane region" description="Helical" evidence="2">
    <location>
        <begin position="261"/>
        <end position="285"/>
    </location>
</feature>
<dbReference type="SUPFAM" id="SSF48619">
    <property type="entry name" value="Phospholipase A2, PLA2"/>
    <property type="match status" value="1"/>
</dbReference>
<feature type="region of interest" description="Disordered" evidence="1">
    <location>
        <begin position="1"/>
        <end position="24"/>
    </location>
</feature>
<proteinExistence type="predicted"/>
<dbReference type="GO" id="GO:0004623">
    <property type="term" value="F:phospholipase A2 activity"/>
    <property type="evidence" value="ECO:0007669"/>
    <property type="project" value="InterPro"/>
</dbReference>
<accession>I0V5S8</accession>
<feature type="transmembrane region" description="Helical" evidence="2">
    <location>
        <begin position="497"/>
        <end position="518"/>
    </location>
</feature>
<organism evidence="3 4">
    <name type="scientific">Saccharomonospora xinjiangensis XJ-54</name>
    <dbReference type="NCBI Taxonomy" id="882086"/>
    <lineage>
        <taxon>Bacteria</taxon>
        <taxon>Bacillati</taxon>
        <taxon>Actinomycetota</taxon>
        <taxon>Actinomycetes</taxon>
        <taxon>Pseudonocardiales</taxon>
        <taxon>Pseudonocardiaceae</taxon>
        <taxon>Saccharomonospora</taxon>
    </lineage>
</organism>
<feature type="transmembrane region" description="Helical" evidence="2">
    <location>
        <begin position="539"/>
        <end position="559"/>
    </location>
</feature>
<sequence>MTQRRPHCHPVGMPARRPPNTRRGKSGGIARLLLLVLLVVGFGFLASRSEATPAGTTDAPADGTVTAAERAVEALLDPHRSAEAVSALPADFATVTGVEVATQRALDGTERAVHVGGGCSAPWGDDSTRWDFGTPCRSHDLGYDLLRYAEKKGSPLDAGYREKLDDRLSEDMYATCDVNPRDTPELCRSVAAVYTAGLVVNSWHQRWGPPIGEPLSPLLAGVAVIAVLLWHRFREPLLDSPAEQPRRVALNRSEVVPAKPWTLLGVMSLAVLILGESTVALTRWAGVDGAWLWPLTWLTQAAVLFFFAAGHSNAATWEASARSGGGVRSYLAHRGSWLLRLTLVFTVVAFAVPLGLEVLSVPPATIEGVVRVALHPLWLLGFYLLTVILTPLMWTAHRYAPRMVPFGLALALAAAEWASTLTTASWPHHLATLTLALLAQQAAFAHRDGFTPRRHQLLIAAGTGLGALTIGITTGVLPPSVLGVDGGNAPPALAGPTTAVLLIGVVHIAVLGLVRTRLAPVACRPSVLRAAGLASRAPMSLYLLFLAAVLLLVGAVHLPQHFGQGFDFPSVQSRALLATALLAGPAVFVFVWIERHGWHGWHGPPPLPAWGPSQGRLDRLLSLGATAAGFGFAVLGVFGFALTTLNTEPDVLSGLLLDPVQSLVHLLLGMSLLHCVRTGSTSTPGAWLLAATACVPPLLSVTAEPVPDSLGVVVHVAACTAAVAAAATTTVTALTSPGRALRR</sequence>
<keyword evidence="2" id="KW-0812">Transmembrane</keyword>
<dbReference type="GO" id="GO:0050482">
    <property type="term" value="P:arachidonate secretion"/>
    <property type="evidence" value="ECO:0007669"/>
    <property type="project" value="InterPro"/>
</dbReference>
<protein>
    <submittedName>
        <fullName evidence="3">Prokaryotic phospholipase A2</fullName>
    </submittedName>
</protein>
<dbReference type="Gene3D" id="1.20.90.10">
    <property type="entry name" value="Phospholipase A2 domain"/>
    <property type="match status" value="1"/>
</dbReference>
<dbReference type="Pfam" id="PF09056">
    <property type="entry name" value="Phospholip_A2_3"/>
    <property type="match status" value="1"/>
</dbReference>
<reference evidence="3 4" key="1">
    <citation type="submission" date="2012-01" db="EMBL/GenBank/DDBJ databases">
        <title>Improved High-Quality Draft sequence of Saccharomonospora xinjiangensis XJ-54.</title>
        <authorList>
            <consortium name="US DOE Joint Genome Institute"/>
            <person name="Lucas S."/>
            <person name="Han J."/>
            <person name="Lapidus A."/>
            <person name="Cheng J.-F."/>
            <person name="Goodwin L."/>
            <person name="Pitluck S."/>
            <person name="Peters L."/>
            <person name="Mikhailova N."/>
            <person name="Teshima H."/>
            <person name="Detter J.C."/>
            <person name="Han C."/>
            <person name="Tapia R."/>
            <person name="Land M."/>
            <person name="Hauser L."/>
            <person name="Kyrpides N."/>
            <person name="Ivanova N."/>
            <person name="Pagani I."/>
            <person name="Brambilla E.-M."/>
            <person name="Klenk H.-P."/>
            <person name="Woyke T."/>
        </authorList>
    </citation>
    <scope>NUCLEOTIDE SEQUENCE [LARGE SCALE GENOMIC DNA]</scope>
    <source>
        <strain evidence="3 4">XJ-54</strain>
    </source>
</reference>
<keyword evidence="4" id="KW-1185">Reference proteome</keyword>
<feature type="transmembrane region" description="Helical" evidence="2">
    <location>
        <begin position="571"/>
        <end position="593"/>
    </location>
</feature>
<dbReference type="GO" id="GO:0006644">
    <property type="term" value="P:phospholipid metabolic process"/>
    <property type="evidence" value="ECO:0007669"/>
    <property type="project" value="InterPro"/>
</dbReference>
<feature type="transmembrane region" description="Helical" evidence="2">
    <location>
        <begin position="620"/>
        <end position="645"/>
    </location>
</feature>
<feature type="transmembrane region" description="Helical" evidence="2">
    <location>
        <begin position="337"/>
        <end position="356"/>
    </location>
</feature>
<dbReference type="InterPro" id="IPR015141">
    <property type="entry name" value="PLipase_A2_prok/fun"/>
</dbReference>
<dbReference type="InterPro" id="IPR036444">
    <property type="entry name" value="PLipase_A2_dom_sf"/>
</dbReference>
<evidence type="ECO:0000256" key="2">
    <source>
        <dbReference type="SAM" id="Phobius"/>
    </source>
</evidence>
<dbReference type="eggNOG" id="COG1835">
    <property type="taxonomic scope" value="Bacteria"/>
</dbReference>
<dbReference type="STRING" id="882086.SacxiDRAFT_3276"/>
<keyword evidence="2" id="KW-1133">Transmembrane helix</keyword>
<feature type="transmembrane region" description="Helical" evidence="2">
    <location>
        <begin position="297"/>
        <end position="316"/>
    </location>
</feature>
<gene>
    <name evidence="3" type="ORF">SacxiDRAFT_3276</name>
</gene>
<dbReference type="HOGENOM" id="CLU_373789_0_0_11"/>
<evidence type="ECO:0000313" key="4">
    <source>
        <dbReference type="Proteomes" id="UP000004691"/>
    </source>
</evidence>
<feature type="transmembrane region" description="Helical" evidence="2">
    <location>
        <begin position="709"/>
        <end position="734"/>
    </location>
</feature>